<dbReference type="InterPro" id="IPR035994">
    <property type="entry name" value="Nucleoside_phosphorylase_sf"/>
</dbReference>
<dbReference type="EMBL" id="MHKI01000006">
    <property type="protein sequence ID" value="OGY87777.1"/>
    <property type="molecule type" value="Genomic_DNA"/>
</dbReference>
<sequence length="306" mass="34081">MLQNIFDFSLDYYENYEKYVRQAADFIKKQLGNFQPQFGLTLGSGLGDLAQALEDAQMIEYKSIPHFPKSTTAGHAGRLLAGKLQGVNVLCFQGRKHYYEDAHLPLNVGLLEAVFAVHVLAELGATYFFATNASGGLNLNYQVGDIMIIRSHINTIPNACLGPVCDFKRIDNHEALWRFQPMNNAYDQKLRALLKQACPNQKNIHEGVYLGLTGTTYETEAECIAFRDSFKADAVGMSTTPEIITARHRGLTCVGMSCITNTIMADGTNATNHEEVKAILESSAVRTRLSTTVQNFFKSFQKNYQN</sequence>
<dbReference type="Pfam" id="PF01048">
    <property type="entry name" value="PNP_UDP_1"/>
    <property type="match status" value="1"/>
</dbReference>
<dbReference type="SUPFAM" id="SSF53167">
    <property type="entry name" value="Purine and uridine phosphorylases"/>
    <property type="match status" value="1"/>
</dbReference>
<evidence type="ECO:0000313" key="8">
    <source>
        <dbReference type="EMBL" id="OGY87777.1"/>
    </source>
</evidence>
<comment type="caution">
    <text evidence="8">The sequence shown here is derived from an EMBL/GenBank/DDBJ whole genome shotgun (WGS) entry which is preliminary data.</text>
</comment>
<dbReference type="PIRSF" id="PIRSF000477">
    <property type="entry name" value="PurNPase"/>
    <property type="match status" value="1"/>
</dbReference>
<accession>A0A1G2BHS9</accession>
<dbReference type="NCBIfam" id="TIGR01697">
    <property type="entry name" value="PNPH-PUNA-XAPA"/>
    <property type="match status" value="1"/>
</dbReference>
<protein>
    <recommendedName>
        <fullName evidence="5">Purine nucleoside phosphorylase</fullName>
        <ecNumber evidence="5">2.4.2.1</ecNumber>
    </recommendedName>
    <alternativeName>
        <fullName evidence="5">Inosine-guanosine phosphorylase</fullName>
    </alternativeName>
</protein>
<dbReference type="CDD" id="cd09009">
    <property type="entry name" value="PNP-EcPNPII_like"/>
    <property type="match status" value="1"/>
</dbReference>
<evidence type="ECO:0000256" key="6">
    <source>
        <dbReference type="PIRSR" id="PIRSR000477-2"/>
    </source>
</evidence>
<feature type="binding site" evidence="6">
    <location>
        <position position="218"/>
    </location>
    <ligand>
        <name>a purine D-ribonucleoside</name>
        <dbReference type="ChEBI" id="CHEBI:142355"/>
    </ligand>
</feature>
<dbReference type="InterPro" id="IPR011268">
    <property type="entry name" value="Purine_phosphorylase"/>
</dbReference>
<evidence type="ECO:0000256" key="2">
    <source>
        <dbReference type="ARBA" id="ARBA00006751"/>
    </source>
</evidence>
<dbReference type="GO" id="GO:0005737">
    <property type="term" value="C:cytoplasm"/>
    <property type="evidence" value="ECO:0007669"/>
    <property type="project" value="TreeGrafter"/>
</dbReference>
<reference evidence="8 9" key="1">
    <citation type="journal article" date="2016" name="Nat. Commun.">
        <title>Thousands of microbial genomes shed light on interconnected biogeochemical processes in an aquifer system.</title>
        <authorList>
            <person name="Anantharaman K."/>
            <person name="Brown C.T."/>
            <person name="Hug L.A."/>
            <person name="Sharon I."/>
            <person name="Castelle C.J."/>
            <person name="Probst A.J."/>
            <person name="Thomas B.C."/>
            <person name="Singh A."/>
            <person name="Wilkins M.J."/>
            <person name="Karaoz U."/>
            <person name="Brodie E.L."/>
            <person name="Williams K.H."/>
            <person name="Hubbard S.S."/>
            <person name="Banfield J.F."/>
        </authorList>
    </citation>
    <scope>NUCLEOTIDE SEQUENCE [LARGE SCALE GENOMIC DNA]</scope>
</reference>
<name>A0A1G2BHS9_9BACT</name>
<feature type="binding site" evidence="6">
    <location>
        <position position="75"/>
    </location>
    <ligand>
        <name>phosphate</name>
        <dbReference type="ChEBI" id="CHEBI:43474"/>
    </ligand>
</feature>
<evidence type="ECO:0000259" key="7">
    <source>
        <dbReference type="Pfam" id="PF01048"/>
    </source>
</evidence>
<comment type="function">
    <text evidence="5">The purine nucleoside phosphorylases catalyze the phosphorolytic breakdown of the N-glycosidic bond in the beta-(deoxy)ribonucleoside molecules, with the formation of the corresponding free purine bases and pentose-1-phosphate.</text>
</comment>
<dbReference type="GO" id="GO:0009116">
    <property type="term" value="P:nucleoside metabolic process"/>
    <property type="evidence" value="ECO:0007669"/>
    <property type="project" value="InterPro"/>
</dbReference>
<dbReference type="Gene3D" id="3.40.50.1580">
    <property type="entry name" value="Nucleoside phosphorylase domain"/>
    <property type="match status" value="1"/>
</dbReference>
<dbReference type="PANTHER" id="PTHR11904:SF9">
    <property type="entry name" value="PURINE NUCLEOSIDE PHOSPHORYLASE-RELATED"/>
    <property type="match status" value="1"/>
</dbReference>
<dbReference type="NCBIfam" id="NF006054">
    <property type="entry name" value="PRK08202.1"/>
    <property type="match status" value="1"/>
</dbReference>
<evidence type="ECO:0000256" key="1">
    <source>
        <dbReference type="ARBA" id="ARBA00005058"/>
    </source>
</evidence>
<dbReference type="EC" id="2.4.2.1" evidence="5"/>
<feature type="binding site" evidence="6">
    <location>
        <position position="133"/>
    </location>
    <ligand>
        <name>phosphate</name>
        <dbReference type="ChEBI" id="CHEBI:43474"/>
    </ligand>
</feature>
<organism evidence="8 9">
    <name type="scientific">Candidatus Kerfeldbacteria bacterium RIFOXYB2_FULL_38_14</name>
    <dbReference type="NCBI Taxonomy" id="1798547"/>
    <lineage>
        <taxon>Bacteria</taxon>
        <taxon>Candidatus Kerfeldiibacteriota</taxon>
    </lineage>
</organism>
<proteinExistence type="inferred from homology"/>
<dbReference type="GO" id="GO:0004731">
    <property type="term" value="F:purine-nucleoside phosphorylase activity"/>
    <property type="evidence" value="ECO:0007669"/>
    <property type="project" value="UniProtKB-EC"/>
</dbReference>
<feature type="binding site" evidence="6">
    <location>
        <begin position="95"/>
        <end position="97"/>
    </location>
    <ligand>
        <name>phosphate</name>
        <dbReference type="ChEBI" id="CHEBI:43474"/>
    </ligand>
</feature>
<comment type="similarity">
    <text evidence="2 5">Belongs to the PNP/MTAP phosphorylase family.</text>
</comment>
<evidence type="ECO:0000256" key="5">
    <source>
        <dbReference type="PIRNR" id="PIRNR000477"/>
    </source>
</evidence>
<feature type="domain" description="Nucleoside phosphorylase" evidence="7">
    <location>
        <begin position="38"/>
        <end position="286"/>
    </location>
</feature>
<evidence type="ECO:0000256" key="4">
    <source>
        <dbReference type="ARBA" id="ARBA00022679"/>
    </source>
</evidence>
<feature type="binding site" evidence="6">
    <location>
        <position position="44"/>
    </location>
    <ligand>
        <name>phosphate</name>
        <dbReference type="ChEBI" id="CHEBI:43474"/>
    </ligand>
</feature>
<keyword evidence="3 5" id="KW-0328">Glycosyltransferase</keyword>
<gene>
    <name evidence="8" type="ORF">A2319_05040</name>
</gene>
<feature type="binding site" evidence="6">
    <location>
        <position position="238"/>
    </location>
    <ligand>
        <name>phosphate</name>
        <dbReference type="ChEBI" id="CHEBI:43474"/>
    </ligand>
</feature>
<dbReference type="UniPathway" id="UPA00606"/>
<keyword evidence="4 5" id="KW-0808">Transferase</keyword>
<dbReference type="AlphaFoldDB" id="A0A1G2BHS9"/>
<dbReference type="InterPro" id="IPR000845">
    <property type="entry name" value="Nucleoside_phosphorylase_d"/>
</dbReference>
<dbReference type="PANTHER" id="PTHR11904">
    <property type="entry name" value="METHYLTHIOADENOSINE/PURINE NUCLEOSIDE PHOSPHORYLASE"/>
    <property type="match status" value="1"/>
</dbReference>
<dbReference type="Proteomes" id="UP000176420">
    <property type="component" value="Unassembled WGS sequence"/>
</dbReference>
<feature type="binding site" evidence="6">
    <location>
        <position position="261"/>
    </location>
    <ligand>
        <name>a purine D-ribonucleoside</name>
        <dbReference type="ChEBI" id="CHEBI:142355"/>
    </ligand>
</feature>
<comment type="pathway">
    <text evidence="1 5">Purine metabolism; purine nucleoside salvage.</text>
</comment>
<evidence type="ECO:0000313" key="9">
    <source>
        <dbReference type="Proteomes" id="UP000176420"/>
    </source>
</evidence>
<evidence type="ECO:0000256" key="3">
    <source>
        <dbReference type="ARBA" id="ARBA00022676"/>
    </source>
</evidence>